<keyword evidence="1" id="KW-0812">Transmembrane</keyword>
<evidence type="ECO:0000256" key="1">
    <source>
        <dbReference type="SAM" id="Phobius"/>
    </source>
</evidence>
<keyword evidence="1" id="KW-0472">Membrane</keyword>
<organism evidence="2 3">
    <name type="scientific">Palleronia pontilimi</name>
    <dbReference type="NCBI Taxonomy" id="1964209"/>
    <lineage>
        <taxon>Bacteria</taxon>
        <taxon>Pseudomonadati</taxon>
        <taxon>Pseudomonadota</taxon>
        <taxon>Alphaproteobacteria</taxon>
        <taxon>Rhodobacterales</taxon>
        <taxon>Roseobacteraceae</taxon>
        <taxon>Palleronia</taxon>
    </lineage>
</organism>
<dbReference type="EMBL" id="JAEKPD010000005">
    <property type="protein sequence ID" value="MBJ3762272.1"/>
    <property type="molecule type" value="Genomic_DNA"/>
</dbReference>
<dbReference type="Proteomes" id="UP000642488">
    <property type="component" value="Unassembled WGS sequence"/>
</dbReference>
<dbReference type="AlphaFoldDB" id="A0A934M990"/>
<name>A0A934M990_9RHOB</name>
<reference evidence="2" key="1">
    <citation type="submission" date="2020-12" db="EMBL/GenBank/DDBJ databases">
        <title>Bacterial taxonomy.</title>
        <authorList>
            <person name="Pan X."/>
        </authorList>
    </citation>
    <scope>NUCLEOTIDE SEQUENCE</scope>
    <source>
        <strain evidence="2">KCTC 52957</strain>
    </source>
</reference>
<keyword evidence="3" id="KW-1185">Reference proteome</keyword>
<keyword evidence="1" id="KW-1133">Transmembrane helix</keyword>
<accession>A0A934M990</accession>
<proteinExistence type="predicted"/>
<feature type="transmembrane region" description="Helical" evidence="1">
    <location>
        <begin position="104"/>
        <end position="124"/>
    </location>
</feature>
<evidence type="ECO:0000313" key="2">
    <source>
        <dbReference type="EMBL" id="MBJ3762272.1"/>
    </source>
</evidence>
<dbReference type="RefSeq" id="WP_198915441.1">
    <property type="nucleotide sequence ID" value="NZ_JAEKPD010000005.1"/>
</dbReference>
<comment type="caution">
    <text evidence="2">The sequence shown here is derived from an EMBL/GenBank/DDBJ whole genome shotgun (WGS) entry which is preliminary data.</text>
</comment>
<protein>
    <submittedName>
        <fullName evidence="2">Uncharacterized protein</fullName>
    </submittedName>
</protein>
<feature type="transmembrane region" description="Helical" evidence="1">
    <location>
        <begin position="34"/>
        <end position="54"/>
    </location>
</feature>
<feature type="transmembrane region" description="Helical" evidence="1">
    <location>
        <begin position="74"/>
        <end position="92"/>
    </location>
</feature>
<evidence type="ECO:0000313" key="3">
    <source>
        <dbReference type="Proteomes" id="UP000642488"/>
    </source>
</evidence>
<gene>
    <name evidence="2" type="ORF">ILP92_05875</name>
</gene>
<sequence>MIDALIFAAVGGLAIPLGGALALALDRTADPMEPWGYGAVALGGVALLAIFAAIAPPGPLAAAIGHVLLAGRDVILGLLMLFAAGGILYLVFEDVAPGAPARGSVLPPLGAVAGFGLSLAGHLARRGAG</sequence>